<dbReference type="Gene3D" id="2.60.40.10">
    <property type="entry name" value="Immunoglobulins"/>
    <property type="match status" value="2"/>
</dbReference>
<dbReference type="PROSITE" id="PS51550">
    <property type="entry name" value="EPH_LBD"/>
    <property type="match status" value="1"/>
</dbReference>
<dbReference type="Gene3D" id="3.30.200.20">
    <property type="entry name" value="Phosphorylase Kinase, domain 1"/>
    <property type="match status" value="1"/>
</dbReference>
<dbReference type="PROSITE" id="PS50011">
    <property type="entry name" value="PROTEIN_KINASE_DOM"/>
    <property type="match status" value="1"/>
</dbReference>
<proteinExistence type="predicted"/>
<dbReference type="InterPro" id="IPR008979">
    <property type="entry name" value="Galactose-bd-like_sf"/>
</dbReference>
<dbReference type="PROSITE" id="PS50853">
    <property type="entry name" value="FN3"/>
    <property type="match status" value="1"/>
</dbReference>
<dbReference type="PANTHER" id="PTHR46877">
    <property type="entry name" value="EPH RECEPTOR A5"/>
    <property type="match status" value="1"/>
</dbReference>
<dbReference type="InterPro" id="IPR017441">
    <property type="entry name" value="Protein_kinase_ATP_BS"/>
</dbReference>
<evidence type="ECO:0000256" key="1">
    <source>
        <dbReference type="ARBA" id="ARBA00004479"/>
    </source>
</evidence>
<dbReference type="Gene3D" id="2.60.120.260">
    <property type="entry name" value="Galactose-binding domain-like"/>
    <property type="match status" value="1"/>
</dbReference>
<dbReference type="SMART" id="SM00615">
    <property type="entry name" value="EPH_lbd"/>
    <property type="match status" value="1"/>
</dbReference>
<dbReference type="Pfam" id="PF07699">
    <property type="entry name" value="Ephrin_rec_like"/>
    <property type="match status" value="1"/>
</dbReference>
<accession>A0ABP0FN63</accession>
<evidence type="ECO:0000313" key="18">
    <source>
        <dbReference type="EMBL" id="CAK8681080.1"/>
    </source>
</evidence>
<evidence type="ECO:0000256" key="12">
    <source>
        <dbReference type="PROSITE-ProRule" id="PRU10141"/>
    </source>
</evidence>
<keyword evidence="11" id="KW-0675">Receptor</keyword>
<comment type="caution">
    <text evidence="18">The sequence shown here is derived from an EMBL/GenBank/DDBJ whole genome shotgun (WGS) entry which is preliminary data.</text>
</comment>
<sequence>MNCCLFISANVAKMYQSCFVIKTTLYAYLLAVHVCAFEVNLLDTATATSSLKGWFVRTYKNKEIVHNSTSSKWEELSCKQENRTQRCFQICPEVQRIDRHSKIQSWLRSPLLPVRGIFRVYIELKFWMRECGDLQETICRETFKVYYRLVNSTLNQSDEKNKLNETYYKKIDTVAAETRFMPNEHPKQQVINKEFVSIKISDKEQSKHGDQVGLYVAVLDEGTCMSLSSLRVYYKLCPAVVAGLASFPETHTGLNYTSLVEVKGSCVDNSVSLSHDTLSNHSVPLYHCSSSGQWQVRKGDCLCTTGYQPDNGLRCTPCPMHFYKDTIGNTKCFPCQSNSFTNQIGSIRCRCHGNSALISSSSSSALLEQGCQACSNLPSRPLNLNQTFYNGDSPGTLHLNWDPPENFGKCREVSYCVLCQACPIYINASTSDKSSSDCIFQHHLTSLNVDGQLCESIHFDSTKCGLKKHSVTLTNMRGQTRYKFTVVSINHLTIRQFPESLIVIENPHKVVENVSKHKASFHPSMKSQLETVLDASSSSLYYTTNDTIPSSIEGLHETASNRTSITVEWEKPSFTNGKFLAYEVRWQNVDNVVKNVAGKAIDESSASKMIVNKTRAVIQGLSPAEKYAVAVRAINSAGKGDSSKICWISTPETQVDLRDLDDIHHRPPNSLVYLIVALIVVILLLAVAAVAWFKLNRKKRKKTTGDPALRELSRPGSDPATTYTELPEQRTYVDPYSLGAIVPHTFACETDPSFVTVGNVIGCGEFGEVYQGTLLKKGKDNSDQVIDVAIKQLHTQCEPNEQLSFLCEAMALERFEHPNIIKLEAVITMTRPFMILTELMSHGCLRTFLHNHMEHQRAYPPVVLAGMLRGVACGMAYLSRLNYVHRDLAARNVLINNELICKVADFGLTLKLDDEDNENHSCQTFSQKGGKIAIRWTAPEAVAYRAYSQASDVWSFGVFAWEVTTYGEKPYWNLTNQQVLKALNEGYRLPAPEDCPSYLHHLMLDCWHNDRQARPTFVQVVTKLDNLIENSHLLDTLASPASTGADEMFFAESPPHTPLPLPTISLGEAHHKYATCRLVEEEKGSFDSLLLPTNQDIASTSGSTDKGYMSKVNSQDKLRRNNDSVLLFPAEDTQECTLIMEDLSTSSDALQGPTSSTHLLTNGDCLFTKLSVTD</sequence>
<dbReference type="InterPro" id="IPR011009">
    <property type="entry name" value="Kinase-like_dom_sf"/>
</dbReference>
<dbReference type="SMART" id="SM00060">
    <property type="entry name" value="FN3"/>
    <property type="match status" value="2"/>
</dbReference>
<evidence type="ECO:0000256" key="6">
    <source>
        <dbReference type="ARBA" id="ARBA00022777"/>
    </source>
</evidence>
<evidence type="ECO:0000256" key="14">
    <source>
        <dbReference type="SAM" id="Phobius"/>
    </source>
</evidence>
<dbReference type="InterPro" id="IPR013783">
    <property type="entry name" value="Ig-like_fold"/>
</dbReference>
<feature type="region of interest" description="Disordered" evidence="13">
    <location>
        <begin position="704"/>
        <end position="725"/>
    </location>
</feature>
<protein>
    <recommendedName>
        <fullName evidence="2">receptor protein-tyrosine kinase</fullName>
        <ecNumber evidence="2">2.7.10.1</ecNumber>
    </recommendedName>
</protein>
<dbReference type="Proteomes" id="UP001642483">
    <property type="component" value="Unassembled WGS sequence"/>
</dbReference>
<organism evidence="18 19">
    <name type="scientific">Clavelina lepadiformis</name>
    <name type="common">Light-bulb sea squirt</name>
    <name type="synonym">Ascidia lepadiformis</name>
    <dbReference type="NCBI Taxonomy" id="159417"/>
    <lineage>
        <taxon>Eukaryota</taxon>
        <taxon>Metazoa</taxon>
        <taxon>Chordata</taxon>
        <taxon>Tunicata</taxon>
        <taxon>Ascidiacea</taxon>
        <taxon>Aplousobranchia</taxon>
        <taxon>Clavelinidae</taxon>
        <taxon>Clavelina</taxon>
    </lineage>
</organism>
<dbReference type="Gene3D" id="2.60.40.1770">
    <property type="entry name" value="ephrin a2 ectodomain"/>
    <property type="match status" value="1"/>
</dbReference>
<feature type="domain" description="Protein kinase" evidence="15">
    <location>
        <begin position="755"/>
        <end position="1028"/>
    </location>
</feature>
<dbReference type="PROSITE" id="PS00109">
    <property type="entry name" value="PROTEIN_KINASE_TYR"/>
    <property type="match status" value="1"/>
</dbReference>
<evidence type="ECO:0000256" key="9">
    <source>
        <dbReference type="ARBA" id="ARBA00023136"/>
    </source>
</evidence>
<evidence type="ECO:0000256" key="7">
    <source>
        <dbReference type="ARBA" id="ARBA00022840"/>
    </source>
</evidence>
<dbReference type="SUPFAM" id="SSF49265">
    <property type="entry name" value="Fibronectin type III"/>
    <property type="match status" value="1"/>
</dbReference>
<dbReference type="InterPro" id="IPR008266">
    <property type="entry name" value="Tyr_kinase_AS"/>
</dbReference>
<keyword evidence="5 12" id="KW-0547">Nucleotide-binding</keyword>
<evidence type="ECO:0000256" key="11">
    <source>
        <dbReference type="ARBA" id="ARBA00023170"/>
    </source>
</evidence>
<dbReference type="Pfam" id="PF07714">
    <property type="entry name" value="PK_Tyr_Ser-Thr"/>
    <property type="match status" value="1"/>
</dbReference>
<keyword evidence="10" id="KW-0829">Tyrosine-protein kinase</keyword>
<dbReference type="InterPro" id="IPR050449">
    <property type="entry name" value="Ephrin_rcpt_TKs"/>
</dbReference>
<evidence type="ECO:0000256" key="10">
    <source>
        <dbReference type="ARBA" id="ARBA00023137"/>
    </source>
</evidence>
<feature type="domain" description="Fibronectin type-III" evidence="16">
    <location>
        <begin position="548"/>
        <end position="653"/>
    </location>
</feature>
<dbReference type="EMBL" id="CAWYQH010000079">
    <property type="protein sequence ID" value="CAK8681080.1"/>
    <property type="molecule type" value="Genomic_DNA"/>
</dbReference>
<dbReference type="SUPFAM" id="SSF49785">
    <property type="entry name" value="Galactose-binding domain-like"/>
    <property type="match status" value="1"/>
</dbReference>
<dbReference type="InterPro" id="IPR001090">
    <property type="entry name" value="Ephrin_rcpt_lig-bd_dom"/>
</dbReference>
<dbReference type="PANTHER" id="PTHR46877:SF14">
    <property type="entry name" value="RECEPTOR PROTEIN-TYROSINE KINASE"/>
    <property type="match status" value="1"/>
</dbReference>
<keyword evidence="19" id="KW-1185">Reference proteome</keyword>
<evidence type="ECO:0000313" key="19">
    <source>
        <dbReference type="Proteomes" id="UP001642483"/>
    </source>
</evidence>
<comment type="subcellular location">
    <subcellularLocation>
        <location evidence="1">Membrane</location>
        <topology evidence="1">Single-pass type I membrane protein</topology>
    </subcellularLocation>
</comment>
<evidence type="ECO:0000256" key="4">
    <source>
        <dbReference type="ARBA" id="ARBA00022692"/>
    </source>
</evidence>
<keyword evidence="7 12" id="KW-0067">ATP-binding</keyword>
<keyword evidence="6" id="KW-0418">Kinase</keyword>
<name>A0ABP0FN63_CLALP</name>
<evidence type="ECO:0000256" key="3">
    <source>
        <dbReference type="ARBA" id="ARBA00022679"/>
    </source>
</evidence>
<evidence type="ECO:0000259" key="17">
    <source>
        <dbReference type="PROSITE" id="PS51550"/>
    </source>
</evidence>
<keyword evidence="9 14" id="KW-0472">Membrane</keyword>
<feature type="transmembrane region" description="Helical" evidence="14">
    <location>
        <begin position="671"/>
        <end position="693"/>
    </location>
</feature>
<dbReference type="InterPro" id="IPR020635">
    <property type="entry name" value="Tyr_kinase_cat_dom"/>
</dbReference>
<dbReference type="Gene3D" id="2.10.50.10">
    <property type="entry name" value="Tumor Necrosis Factor Receptor, subunit A, domain 2"/>
    <property type="match status" value="1"/>
</dbReference>
<dbReference type="CDD" id="cd00063">
    <property type="entry name" value="FN3"/>
    <property type="match status" value="1"/>
</dbReference>
<keyword evidence="3" id="KW-0808">Transferase</keyword>
<feature type="binding site" evidence="12">
    <location>
        <position position="791"/>
    </location>
    <ligand>
        <name>ATP</name>
        <dbReference type="ChEBI" id="CHEBI:30616"/>
    </ligand>
</feature>
<dbReference type="PROSITE" id="PS00107">
    <property type="entry name" value="PROTEIN_KINASE_ATP"/>
    <property type="match status" value="1"/>
</dbReference>
<keyword evidence="8 14" id="KW-1133">Transmembrane helix</keyword>
<dbReference type="InterPro" id="IPR003961">
    <property type="entry name" value="FN3_dom"/>
</dbReference>
<reference evidence="18 19" key="1">
    <citation type="submission" date="2024-02" db="EMBL/GenBank/DDBJ databases">
        <authorList>
            <person name="Daric V."/>
            <person name="Darras S."/>
        </authorList>
    </citation>
    <scope>NUCLEOTIDE SEQUENCE [LARGE SCALE GENOMIC DNA]</scope>
</reference>
<evidence type="ECO:0000259" key="16">
    <source>
        <dbReference type="PROSITE" id="PS50853"/>
    </source>
</evidence>
<dbReference type="InterPro" id="IPR036116">
    <property type="entry name" value="FN3_sf"/>
</dbReference>
<dbReference type="Pfam" id="PF25599">
    <property type="entry name" value="Ephrin_CRD"/>
    <property type="match status" value="1"/>
</dbReference>
<evidence type="ECO:0000259" key="15">
    <source>
        <dbReference type="PROSITE" id="PS50011"/>
    </source>
</evidence>
<dbReference type="SUPFAM" id="SSF56112">
    <property type="entry name" value="Protein kinase-like (PK-like)"/>
    <property type="match status" value="1"/>
</dbReference>
<dbReference type="Gene3D" id="1.10.510.10">
    <property type="entry name" value="Transferase(Phosphotransferase) domain 1"/>
    <property type="match status" value="1"/>
</dbReference>
<dbReference type="InterPro" id="IPR001245">
    <property type="entry name" value="Ser-Thr/Tyr_kinase_cat_dom"/>
</dbReference>
<dbReference type="InterPro" id="IPR000719">
    <property type="entry name" value="Prot_kinase_dom"/>
</dbReference>
<evidence type="ECO:0000256" key="2">
    <source>
        <dbReference type="ARBA" id="ARBA00011902"/>
    </source>
</evidence>
<dbReference type="PRINTS" id="PR00109">
    <property type="entry name" value="TYRKINASE"/>
</dbReference>
<dbReference type="InterPro" id="IPR011641">
    <property type="entry name" value="Tyr-kin_ephrin_A/B_rcpt-like"/>
</dbReference>
<dbReference type="SMART" id="SM00219">
    <property type="entry name" value="TyrKc"/>
    <property type="match status" value="1"/>
</dbReference>
<evidence type="ECO:0000256" key="5">
    <source>
        <dbReference type="ARBA" id="ARBA00022741"/>
    </source>
</evidence>
<evidence type="ECO:0000256" key="13">
    <source>
        <dbReference type="SAM" id="MobiDB-lite"/>
    </source>
</evidence>
<dbReference type="Pfam" id="PF01404">
    <property type="entry name" value="Ephrin_lbd"/>
    <property type="match status" value="1"/>
</dbReference>
<dbReference type="EC" id="2.7.10.1" evidence="2"/>
<evidence type="ECO:0000256" key="8">
    <source>
        <dbReference type="ARBA" id="ARBA00022989"/>
    </source>
</evidence>
<gene>
    <name evidence="18" type="ORF">CVLEPA_LOCUS11318</name>
</gene>
<dbReference type="Pfam" id="PF00041">
    <property type="entry name" value="fn3"/>
    <property type="match status" value="1"/>
</dbReference>
<feature type="domain" description="Eph LBD" evidence="17">
    <location>
        <begin position="38"/>
        <end position="242"/>
    </location>
</feature>
<dbReference type="SMART" id="SM01411">
    <property type="entry name" value="Ephrin_rec_like"/>
    <property type="match status" value="1"/>
</dbReference>
<keyword evidence="4 14" id="KW-0812">Transmembrane</keyword>